<dbReference type="EMBL" id="FPBP01000008">
    <property type="protein sequence ID" value="SFU78120.1"/>
    <property type="molecule type" value="Genomic_DNA"/>
</dbReference>
<name>A0A1I7IYW7_9GAMM</name>
<evidence type="ECO:0000313" key="3">
    <source>
        <dbReference type="Proteomes" id="UP000198693"/>
    </source>
</evidence>
<feature type="compositionally biased region" description="Basic and acidic residues" evidence="1">
    <location>
        <begin position="1"/>
        <end position="27"/>
    </location>
</feature>
<evidence type="ECO:0000256" key="1">
    <source>
        <dbReference type="SAM" id="MobiDB-lite"/>
    </source>
</evidence>
<organism evidence="2 3">
    <name type="scientific">Halomonas korlensis</name>
    <dbReference type="NCBI Taxonomy" id="463301"/>
    <lineage>
        <taxon>Bacteria</taxon>
        <taxon>Pseudomonadati</taxon>
        <taxon>Pseudomonadota</taxon>
        <taxon>Gammaproteobacteria</taxon>
        <taxon>Oceanospirillales</taxon>
        <taxon>Halomonadaceae</taxon>
        <taxon>Halomonas</taxon>
    </lineage>
</organism>
<sequence length="314" mass="35155">MSFGKDDKHAVQRGRRQAEEIINERNNDMAGVSIQKSYLLDSPPDVPRHKRDALGPKRPNGTLIAEGDSWFDYPRSDILTILGDRFGFEIETVARRGDKVEEMAYSKGQLYGFTQRIEAVIRRGDAPRAVLLSGGGNDIAGPELAYILDHADSPTPGLNKAVLEGVINERLRHSYLTIITALTSVCEERVGRRLPILVHGYDYAVPDGRGFMGGWGPLPGPWLEPSFREKGYSPGQARRRLVRELIDSFNYMLENLTSSTTMSHVIYVNLRNSLNNDPSEYKKWWANELHPTPSGFLLVASRFAEAIKRGDNAT</sequence>
<evidence type="ECO:0000313" key="2">
    <source>
        <dbReference type="EMBL" id="SFU78120.1"/>
    </source>
</evidence>
<dbReference type="Gene3D" id="3.40.50.1110">
    <property type="entry name" value="SGNH hydrolase"/>
    <property type="match status" value="1"/>
</dbReference>
<gene>
    <name evidence="2" type="ORF">SAMN04487955_108163</name>
</gene>
<dbReference type="GO" id="GO:0016788">
    <property type="term" value="F:hydrolase activity, acting on ester bonds"/>
    <property type="evidence" value="ECO:0007669"/>
    <property type="project" value="UniProtKB-ARBA"/>
</dbReference>
<keyword evidence="2" id="KW-0378">Hydrolase</keyword>
<dbReference type="RefSeq" id="WP_089796301.1">
    <property type="nucleotide sequence ID" value="NZ_FPBP01000008.1"/>
</dbReference>
<reference evidence="3" key="1">
    <citation type="submission" date="2016-10" db="EMBL/GenBank/DDBJ databases">
        <authorList>
            <person name="Varghese N."/>
            <person name="Submissions S."/>
        </authorList>
    </citation>
    <scope>NUCLEOTIDE SEQUENCE [LARGE SCALE GENOMIC DNA]</scope>
    <source>
        <strain evidence="3">CGMCC 1.6981</strain>
    </source>
</reference>
<dbReference type="AlphaFoldDB" id="A0A1I7IYW7"/>
<dbReference type="Proteomes" id="UP000198693">
    <property type="component" value="Unassembled WGS sequence"/>
</dbReference>
<dbReference type="SUPFAM" id="SSF52266">
    <property type="entry name" value="SGNH hydrolase"/>
    <property type="match status" value="1"/>
</dbReference>
<dbReference type="OrthoDB" id="6194308at2"/>
<keyword evidence="3" id="KW-1185">Reference proteome</keyword>
<protein>
    <submittedName>
        <fullName evidence="2">GDSL-like Lipase/Acylhydrolase family</fullName>
    </submittedName>
</protein>
<proteinExistence type="predicted"/>
<dbReference type="InterPro" id="IPR036514">
    <property type="entry name" value="SGNH_hydro_sf"/>
</dbReference>
<accession>A0A1I7IYW7</accession>
<feature type="region of interest" description="Disordered" evidence="1">
    <location>
        <begin position="1"/>
        <end position="60"/>
    </location>
</feature>